<keyword evidence="2" id="KW-1185">Reference proteome</keyword>
<protein>
    <submittedName>
        <fullName evidence="1">Amino acid ABC transporter permease</fullName>
    </submittedName>
</protein>
<evidence type="ECO:0000313" key="1">
    <source>
        <dbReference type="EMBL" id="QQK07715.1"/>
    </source>
</evidence>
<name>A0AC61MQ12_9FIRM</name>
<gene>
    <name evidence="1" type="ORF">JFY71_10550</name>
</gene>
<dbReference type="Proteomes" id="UP000595814">
    <property type="component" value="Chromosome"/>
</dbReference>
<evidence type="ECO:0000313" key="2">
    <source>
        <dbReference type="Proteomes" id="UP000595814"/>
    </source>
</evidence>
<organism evidence="1 2">
    <name type="scientific">Miniphocaeibacter halophilus</name>
    <dbReference type="NCBI Taxonomy" id="2931922"/>
    <lineage>
        <taxon>Bacteria</taxon>
        <taxon>Bacillati</taxon>
        <taxon>Bacillota</taxon>
        <taxon>Tissierellia</taxon>
        <taxon>Tissierellales</taxon>
        <taxon>Peptoniphilaceae</taxon>
        <taxon>Miniphocaeibacter</taxon>
    </lineage>
</organism>
<proteinExistence type="predicted"/>
<accession>A0AC61MQ12</accession>
<reference evidence="1 2" key="1">
    <citation type="journal article" date="2022" name="Int. J. Syst. Evol. Microbiol.">
        <title>Miniphocaeibacter halophilus sp. nov., an ammonium-tolerant acetate-producing bacterium isolated from a biogas system.</title>
        <authorList>
            <person name="Schnurer A."/>
            <person name="Singh A."/>
            <person name="Bi S."/>
            <person name="Qiao W."/>
            <person name="Westerholm M."/>
        </authorList>
    </citation>
    <scope>NUCLEOTIDE SEQUENCE [LARGE SCALE GENOMIC DNA]</scope>
    <source>
        <strain evidence="1 2">AMB_01</strain>
    </source>
</reference>
<sequence>MYILNIFKELSKGFSTTFLIFLLTLILSIPLGMIIYFLKHSKNKIISSITKIYITVMRGTPLMLQLMFVFYGPFYIFGMRSPDRFFAVIVAFVLNYAAYFAEIYRGGFKSIDKGQYEAANILGLTKWQTYKNIVIPQVFKNSLPAMTNEIITLVKDTSLAFAISVTETFTLAKSIANRDSNMLAFLAVGIFYFVFNYLVEKIMNKIENRYNYYR</sequence>
<dbReference type="EMBL" id="CP066744">
    <property type="protein sequence ID" value="QQK07715.1"/>
    <property type="molecule type" value="Genomic_DNA"/>
</dbReference>